<dbReference type="EMBL" id="JBHSEH010000004">
    <property type="protein sequence ID" value="MFC4425195.1"/>
    <property type="molecule type" value="Genomic_DNA"/>
</dbReference>
<comment type="caution">
    <text evidence="1">The sequence shown here is derived from an EMBL/GenBank/DDBJ whole genome shotgun (WGS) entry which is preliminary data.</text>
</comment>
<keyword evidence="2" id="KW-1185">Reference proteome</keyword>
<gene>
    <name evidence="1" type="ORF">ACFOZ9_03150</name>
</gene>
<proteinExistence type="predicted"/>
<dbReference type="RefSeq" id="WP_380036321.1">
    <property type="nucleotide sequence ID" value="NZ_JBHSEH010000004.1"/>
</dbReference>
<evidence type="ECO:0000313" key="2">
    <source>
        <dbReference type="Proteomes" id="UP001595998"/>
    </source>
</evidence>
<protein>
    <submittedName>
        <fullName evidence="1">Uncharacterized protein</fullName>
    </submittedName>
</protein>
<reference evidence="2" key="1">
    <citation type="journal article" date="2019" name="Int. J. Syst. Evol. Microbiol.">
        <title>The Global Catalogue of Microorganisms (GCM) 10K type strain sequencing project: providing services to taxonomists for standard genome sequencing and annotation.</title>
        <authorList>
            <consortium name="The Broad Institute Genomics Platform"/>
            <consortium name="The Broad Institute Genome Sequencing Center for Infectious Disease"/>
            <person name="Wu L."/>
            <person name="Ma J."/>
        </authorList>
    </citation>
    <scope>NUCLEOTIDE SEQUENCE [LARGE SCALE GENOMIC DNA]</scope>
    <source>
        <strain evidence="2">CCUG 56029</strain>
    </source>
</reference>
<accession>A0ABV8XLM7</accession>
<evidence type="ECO:0000313" key="1">
    <source>
        <dbReference type="EMBL" id="MFC4425195.1"/>
    </source>
</evidence>
<name>A0ABV8XLM7_9DEIO</name>
<organism evidence="1 2">
    <name type="scientific">Deinococcus navajonensis</name>
    <dbReference type="NCBI Taxonomy" id="309884"/>
    <lineage>
        <taxon>Bacteria</taxon>
        <taxon>Thermotogati</taxon>
        <taxon>Deinococcota</taxon>
        <taxon>Deinococci</taxon>
        <taxon>Deinococcales</taxon>
        <taxon>Deinococcaceae</taxon>
        <taxon>Deinococcus</taxon>
    </lineage>
</organism>
<dbReference type="Proteomes" id="UP001595998">
    <property type="component" value="Unassembled WGS sequence"/>
</dbReference>
<sequence>MTDPDSVTALKRDPNAARVIGELWSLDPDSAASVALWVELRRSVDTGSVVIARHPGGTKIGFYFCTPYAPTYEARRPVVTGDTALARGQCFPFERAAASATPTS</sequence>